<dbReference type="EMBL" id="BONH01000027">
    <property type="protein sequence ID" value="GIG00228.1"/>
    <property type="molecule type" value="Genomic_DNA"/>
</dbReference>
<organism evidence="2 3">
    <name type="scientific">Catellatospora citrea</name>
    <dbReference type="NCBI Taxonomy" id="53366"/>
    <lineage>
        <taxon>Bacteria</taxon>
        <taxon>Bacillati</taxon>
        <taxon>Actinomycetota</taxon>
        <taxon>Actinomycetes</taxon>
        <taxon>Micromonosporales</taxon>
        <taxon>Micromonosporaceae</taxon>
        <taxon>Catellatospora</taxon>
    </lineage>
</organism>
<proteinExistence type="predicted"/>
<dbReference type="AlphaFoldDB" id="A0A8J3P1P6"/>
<accession>A0A8J3P1P6</accession>
<feature type="domain" description="AB hydrolase-1" evidence="1">
    <location>
        <begin position="22"/>
        <end position="251"/>
    </location>
</feature>
<name>A0A8J3P1P6_9ACTN</name>
<dbReference type="InterPro" id="IPR029058">
    <property type="entry name" value="AB_hydrolase_fold"/>
</dbReference>
<evidence type="ECO:0000313" key="2">
    <source>
        <dbReference type="EMBL" id="GIG00228.1"/>
    </source>
</evidence>
<dbReference type="Proteomes" id="UP000659904">
    <property type="component" value="Unassembled WGS sequence"/>
</dbReference>
<dbReference type="Gene3D" id="3.40.50.1820">
    <property type="entry name" value="alpha/beta hydrolase"/>
    <property type="match status" value="1"/>
</dbReference>
<keyword evidence="3" id="KW-1185">Reference proteome</keyword>
<dbReference type="InterPro" id="IPR050228">
    <property type="entry name" value="Carboxylesterase_BioH"/>
</dbReference>
<dbReference type="RefSeq" id="WP_120320186.1">
    <property type="nucleotide sequence ID" value="NZ_BONH01000027.1"/>
</dbReference>
<dbReference type="PANTHER" id="PTHR43194">
    <property type="entry name" value="HYDROLASE ALPHA/BETA FOLD FAMILY"/>
    <property type="match status" value="1"/>
</dbReference>
<evidence type="ECO:0000313" key="3">
    <source>
        <dbReference type="Proteomes" id="UP000659904"/>
    </source>
</evidence>
<gene>
    <name evidence="2" type="ORF">Cci01nite_53210</name>
</gene>
<sequence>MQVVRDGVRVDCHDSGGDGPAIVLLHGLAGHAGEFAELRRRLPAGLRCVAVDQRAHVPGQPVPADLSRAAYAEDVVFVIQELGLAPAVLVGQSLGGHTAMLAAAARPDLVRGLVMIEAGPEADGPELPAEIGGWLDSWPVPFTSREQAAEFFGGGPVGAGWAAGLVDRDGGLWPRFARDAMVDSIAALVGAPEWTAWDSLPGPVLVVRGERGIMTDAEVARMTQRPDTTLVTVLDAGHDVHLDQPAATAAAISAYLDGQTPAG</sequence>
<dbReference type="SUPFAM" id="SSF53474">
    <property type="entry name" value="alpha/beta-Hydrolases"/>
    <property type="match status" value="1"/>
</dbReference>
<comment type="caution">
    <text evidence="2">The sequence shown here is derived from an EMBL/GenBank/DDBJ whole genome shotgun (WGS) entry which is preliminary data.</text>
</comment>
<reference evidence="2 3" key="1">
    <citation type="submission" date="2021-01" db="EMBL/GenBank/DDBJ databases">
        <title>Whole genome shotgun sequence of Catellatospora citrea NBRC 14495.</title>
        <authorList>
            <person name="Komaki H."/>
            <person name="Tamura T."/>
        </authorList>
    </citation>
    <scope>NUCLEOTIDE SEQUENCE [LARGE SCALE GENOMIC DNA]</scope>
    <source>
        <strain evidence="2 3">NBRC 14495</strain>
    </source>
</reference>
<protein>
    <recommendedName>
        <fullName evidence="1">AB hydrolase-1 domain-containing protein</fullName>
    </recommendedName>
</protein>
<dbReference type="Pfam" id="PF12697">
    <property type="entry name" value="Abhydrolase_6"/>
    <property type="match status" value="1"/>
</dbReference>
<dbReference type="InterPro" id="IPR000073">
    <property type="entry name" value="AB_hydrolase_1"/>
</dbReference>
<dbReference type="PANTHER" id="PTHR43194:SF2">
    <property type="entry name" value="PEROXISOMAL MEMBRANE PROTEIN LPX1"/>
    <property type="match status" value="1"/>
</dbReference>
<dbReference type="GO" id="GO:0003824">
    <property type="term" value="F:catalytic activity"/>
    <property type="evidence" value="ECO:0007669"/>
    <property type="project" value="UniProtKB-ARBA"/>
</dbReference>
<evidence type="ECO:0000259" key="1">
    <source>
        <dbReference type="Pfam" id="PF12697"/>
    </source>
</evidence>